<feature type="transmembrane region" description="Helical" evidence="1">
    <location>
        <begin position="103"/>
        <end position="119"/>
    </location>
</feature>
<protein>
    <submittedName>
        <fullName evidence="2">DUF1097 domain-containing protein</fullName>
    </submittedName>
</protein>
<feature type="transmembrane region" description="Helical" evidence="1">
    <location>
        <begin position="125"/>
        <end position="144"/>
    </location>
</feature>
<dbReference type="InterPro" id="IPR009476">
    <property type="entry name" value="DUF1097"/>
</dbReference>
<name>A0A9D2CMU5_9LACO</name>
<dbReference type="Pfam" id="PF06496">
    <property type="entry name" value="DUF1097"/>
    <property type="match status" value="1"/>
</dbReference>
<evidence type="ECO:0000313" key="2">
    <source>
        <dbReference type="EMBL" id="HIY91756.1"/>
    </source>
</evidence>
<accession>A0A9D2CMU5</accession>
<evidence type="ECO:0000313" key="3">
    <source>
        <dbReference type="Proteomes" id="UP000824013"/>
    </source>
</evidence>
<reference evidence="2" key="1">
    <citation type="journal article" date="2021" name="PeerJ">
        <title>Extensive microbial diversity within the chicken gut microbiome revealed by metagenomics and culture.</title>
        <authorList>
            <person name="Gilroy R."/>
            <person name="Ravi A."/>
            <person name="Getino M."/>
            <person name="Pursley I."/>
            <person name="Horton D.L."/>
            <person name="Alikhan N.F."/>
            <person name="Baker D."/>
            <person name="Gharbi K."/>
            <person name="Hall N."/>
            <person name="Watson M."/>
            <person name="Adriaenssens E.M."/>
            <person name="Foster-Nyarko E."/>
            <person name="Jarju S."/>
            <person name="Secka A."/>
            <person name="Antonio M."/>
            <person name="Oren A."/>
            <person name="Chaudhuri R.R."/>
            <person name="La Ragione R."/>
            <person name="Hildebrand F."/>
            <person name="Pallen M.J."/>
        </authorList>
    </citation>
    <scope>NUCLEOTIDE SEQUENCE</scope>
    <source>
        <strain evidence="2">3204</strain>
    </source>
</reference>
<evidence type="ECO:0000256" key="1">
    <source>
        <dbReference type="SAM" id="Phobius"/>
    </source>
</evidence>
<sequence>MKRVYVQAIAVAILPPIWAALSTMFGFTTGAVALMTAGLVMISRDSGLALSVGLLIGDIWGAVSFSLIALAPPSLNILAQVIVLAIFGFLAVIINYYLRKVNMVSWFIGWALTIQILSMTPKSKWPITVLMIGVSMLVGIYYIGYGIRYIMSRFG</sequence>
<proteinExistence type="predicted"/>
<organism evidence="2 3">
    <name type="scientific">Candidatus Companilactobacillus pullicola</name>
    <dbReference type="NCBI Taxonomy" id="2838523"/>
    <lineage>
        <taxon>Bacteria</taxon>
        <taxon>Bacillati</taxon>
        <taxon>Bacillota</taxon>
        <taxon>Bacilli</taxon>
        <taxon>Lactobacillales</taxon>
        <taxon>Lactobacillaceae</taxon>
        <taxon>Companilactobacillus</taxon>
    </lineage>
</organism>
<feature type="transmembrane region" description="Helical" evidence="1">
    <location>
        <begin position="77"/>
        <end position="98"/>
    </location>
</feature>
<dbReference type="AlphaFoldDB" id="A0A9D2CMU5"/>
<gene>
    <name evidence="2" type="ORF">H9820_02280</name>
</gene>
<reference evidence="2" key="2">
    <citation type="submission" date="2021-04" db="EMBL/GenBank/DDBJ databases">
        <authorList>
            <person name="Gilroy R."/>
        </authorList>
    </citation>
    <scope>NUCLEOTIDE SEQUENCE</scope>
    <source>
        <strain evidence="2">3204</strain>
    </source>
</reference>
<keyword evidence="1" id="KW-0472">Membrane</keyword>
<comment type="caution">
    <text evidence="2">The sequence shown here is derived from an EMBL/GenBank/DDBJ whole genome shotgun (WGS) entry which is preliminary data.</text>
</comment>
<feature type="transmembrane region" description="Helical" evidence="1">
    <location>
        <begin position="48"/>
        <end position="71"/>
    </location>
</feature>
<keyword evidence="1" id="KW-1133">Transmembrane helix</keyword>
<keyword evidence="1" id="KW-0812">Transmembrane</keyword>
<dbReference type="Proteomes" id="UP000824013">
    <property type="component" value="Unassembled WGS sequence"/>
</dbReference>
<feature type="transmembrane region" description="Helical" evidence="1">
    <location>
        <begin position="17"/>
        <end position="41"/>
    </location>
</feature>
<dbReference type="EMBL" id="DXCM01000021">
    <property type="protein sequence ID" value="HIY91756.1"/>
    <property type="molecule type" value="Genomic_DNA"/>
</dbReference>